<feature type="domain" description="Thioredoxin" evidence="3">
    <location>
        <begin position="60"/>
        <end position="201"/>
    </location>
</feature>
<evidence type="ECO:0000313" key="5">
    <source>
        <dbReference type="Proteomes" id="UP001235343"/>
    </source>
</evidence>
<dbReference type="InterPro" id="IPR050553">
    <property type="entry name" value="Thioredoxin_ResA/DsbE_sf"/>
</dbReference>
<comment type="caution">
    <text evidence="4">The sequence shown here is derived from an EMBL/GenBank/DDBJ whole genome shotgun (WGS) entry which is preliminary data.</text>
</comment>
<dbReference type="RefSeq" id="WP_285930451.1">
    <property type="nucleotide sequence ID" value="NZ_JASTZU010000018.1"/>
</dbReference>
<keyword evidence="1" id="KW-1015">Disulfide bond</keyword>
<dbReference type="Pfam" id="PF00578">
    <property type="entry name" value="AhpC-TSA"/>
    <property type="match status" value="1"/>
</dbReference>
<dbReference type="Proteomes" id="UP001235343">
    <property type="component" value="Unassembled WGS sequence"/>
</dbReference>
<dbReference type="PROSITE" id="PS51352">
    <property type="entry name" value="THIOREDOXIN_2"/>
    <property type="match status" value="1"/>
</dbReference>
<evidence type="ECO:0000259" key="3">
    <source>
        <dbReference type="PROSITE" id="PS51352"/>
    </source>
</evidence>
<name>A0ABT7L118_9BACI</name>
<reference evidence="4 5" key="1">
    <citation type="submission" date="2023-06" db="EMBL/GenBank/DDBJ databases">
        <title>Aquibacillus rhizosphaerae LR5S19.</title>
        <authorList>
            <person name="Sun J.-Q."/>
        </authorList>
    </citation>
    <scope>NUCLEOTIDE SEQUENCE [LARGE SCALE GENOMIC DNA]</scope>
    <source>
        <strain evidence="4 5">LR5S19</strain>
    </source>
</reference>
<dbReference type="CDD" id="cd02966">
    <property type="entry name" value="TlpA_like_family"/>
    <property type="match status" value="1"/>
</dbReference>
<accession>A0ABT7L118</accession>
<gene>
    <name evidence="4" type="ORF">QQS35_03625</name>
</gene>
<keyword evidence="2" id="KW-1133">Transmembrane helix</keyword>
<dbReference type="InterPro" id="IPR036249">
    <property type="entry name" value="Thioredoxin-like_sf"/>
</dbReference>
<dbReference type="InterPro" id="IPR013766">
    <property type="entry name" value="Thioredoxin_domain"/>
</dbReference>
<proteinExistence type="predicted"/>
<keyword evidence="5" id="KW-1185">Reference proteome</keyword>
<evidence type="ECO:0000256" key="1">
    <source>
        <dbReference type="ARBA" id="ARBA00023157"/>
    </source>
</evidence>
<feature type="transmembrane region" description="Helical" evidence="2">
    <location>
        <begin position="6"/>
        <end position="25"/>
    </location>
</feature>
<evidence type="ECO:0000313" key="4">
    <source>
        <dbReference type="EMBL" id="MDL4839547.1"/>
    </source>
</evidence>
<keyword evidence="2" id="KW-0472">Membrane</keyword>
<dbReference type="PANTHER" id="PTHR42852:SF1">
    <property type="entry name" value="THIOREDOXIN-LIKE PROTEIN YNEN"/>
    <property type="match status" value="1"/>
</dbReference>
<dbReference type="PANTHER" id="PTHR42852">
    <property type="entry name" value="THIOL:DISULFIDE INTERCHANGE PROTEIN DSBE"/>
    <property type="match status" value="1"/>
</dbReference>
<dbReference type="InterPro" id="IPR000866">
    <property type="entry name" value="AhpC/TSA"/>
</dbReference>
<dbReference type="Gene3D" id="3.40.30.10">
    <property type="entry name" value="Glutaredoxin"/>
    <property type="match status" value="1"/>
</dbReference>
<dbReference type="EMBL" id="JASTZU010000018">
    <property type="protein sequence ID" value="MDL4839547.1"/>
    <property type="molecule type" value="Genomic_DNA"/>
</dbReference>
<protein>
    <submittedName>
        <fullName evidence="4">Redoxin domain-containing protein</fullName>
    </submittedName>
</protein>
<dbReference type="PROSITE" id="PS00194">
    <property type="entry name" value="THIOREDOXIN_1"/>
    <property type="match status" value="1"/>
</dbReference>
<keyword evidence="2" id="KW-0812">Transmembrane</keyword>
<evidence type="ECO:0000256" key="2">
    <source>
        <dbReference type="SAM" id="Phobius"/>
    </source>
</evidence>
<organism evidence="4 5">
    <name type="scientific">Aquibacillus rhizosphaerae</name>
    <dbReference type="NCBI Taxonomy" id="3051431"/>
    <lineage>
        <taxon>Bacteria</taxon>
        <taxon>Bacillati</taxon>
        <taxon>Bacillota</taxon>
        <taxon>Bacilli</taxon>
        <taxon>Bacillales</taxon>
        <taxon>Bacillaceae</taxon>
        <taxon>Aquibacillus</taxon>
    </lineage>
</organism>
<dbReference type="SUPFAM" id="SSF52833">
    <property type="entry name" value="Thioredoxin-like"/>
    <property type="match status" value="1"/>
</dbReference>
<sequence>MFKKIVAGTCFIGLIVILILNITNYNESQNQEEKSNVIEVTGDSSVKGTTIISPDKPNGIDIGETAPDFTLLTIDGKEVSLSDFRGKKVFLNFWATWCGPCKIEMPEMQKIQENYEDEVEIIAVNATGDANETVDAVEKFLSQGNFSFTVLLDPKSEVTDAYKLIGIPTTYFIGTDGEIQSEKVIGPMTYELMEEKIDELN</sequence>
<dbReference type="InterPro" id="IPR017937">
    <property type="entry name" value="Thioredoxin_CS"/>
</dbReference>